<keyword evidence="14" id="KW-0548">Nucleotidyltransferase</keyword>
<evidence type="ECO:0000259" key="13">
    <source>
        <dbReference type="Pfam" id="PF00899"/>
    </source>
</evidence>
<dbReference type="Proteomes" id="UP000217076">
    <property type="component" value="Unassembled WGS sequence"/>
</dbReference>
<dbReference type="OrthoDB" id="9804286at2"/>
<evidence type="ECO:0000256" key="6">
    <source>
        <dbReference type="ARBA" id="ARBA00055169"/>
    </source>
</evidence>
<protein>
    <recommendedName>
        <fullName evidence="9">Molybdopterin-synthase adenylyltransferase</fullName>
        <ecNumber evidence="8">2.7.7.80</ecNumber>
    </recommendedName>
    <alternativeName>
        <fullName evidence="12">MoaD protein adenylase</fullName>
    </alternativeName>
    <alternativeName>
        <fullName evidence="10">Molybdopterin-converting factor subunit 1 adenylase</fullName>
    </alternativeName>
    <alternativeName>
        <fullName evidence="11">Sulfur carrier protein MoaD adenylyltransferase</fullName>
    </alternativeName>
</protein>
<evidence type="ECO:0000256" key="5">
    <source>
        <dbReference type="ARBA" id="ARBA00052218"/>
    </source>
</evidence>
<dbReference type="PANTHER" id="PTHR10953">
    <property type="entry name" value="UBIQUITIN-ACTIVATING ENZYME E1"/>
    <property type="match status" value="1"/>
</dbReference>
<evidence type="ECO:0000256" key="2">
    <source>
        <dbReference type="ARBA" id="ARBA00022679"/>
    </source>
</evidence>
<dbReference type="EMBL" id="FNCV01000008">
    <property type="protein sequence ID" value="SDH56332.1"/>
    <property type="molecule type" value="Genomic_DNA"/>
</dbReference>
<keyword evidence="3" id="KW-0547">Nucleotide-binding</keyword>
<dbReference type="Pfam" id="PF00899">
    <property type="entry name" value="ThiF"/>
    <property type="match status" value="1"/>
</dbReference>
<dbReference type="GO" id="GO:0008146">
    <property type="term" value="F:sulfotransferase activity"/>
    <property type="evidence" value="ECO:0007669"/>
    <property type="project" value="TreeGrafter"/>
</dbReference>
<evidence type="ECO:0000256" key="1">
    <source>
        <dbReference type="ARBA" id="ARBA00009919"/>
    </source>
</evidence>
<comment type="catalytic activity">
    <reaction evidence="5">
        <text>[molybdopterin-synthase sulfur-carrier protein]-C-terminal Gly-Gly + ATP + H(+) = [molybdopterin-synthase sulfur-carrier protein]-C-terminal Gly-Gly-AMP + diphosphate</text>
        <dbReference type="Rhea" id="RHEA:43616"/>
        <dbReference type="Rhea" id="RHEA-COMP:12159"/>
        <dbReference type="Rhea" id="RHEA-COMP:12202"/>
        <dbReference type="ChEBI" id="CHEBI:15378"/>
        <dbReference type="ChEBI" id="CHEBI:30616"/>
        <dbReference type="ChEBI" id="CHEBI:33019"/>
        <dbReference type="ChEBI" id="CHEBI:90618"/>
        <dbReference type="ChEBI" id="CHEBI:90778"/>
        <dbReference type="EC" id="2.7.7.80"/>
    </reaction>
</comment>
<dbReference type="GO" id="GO:0061605">
    <property type="term" value="F:molybdopterin-synthase adenylyltransferase activity"/>
    <property type="evidence" value="ECO:0007669"/>
    <property type="project" value="UniProtKB-EC"/>
</dbReference>
<evidence type="ECO:0000256" key="3">
    <source>
        <dbReference type="ARBA" id="ARBA00022741"/>
    </source>
</evidence>
<gene>
    <name evidence="14" type="ORF">SAMN05421742_1082</name>
</gene>
<name>A0A1G8DF84_9PROT</name>
<dbReference type="SUPFAM" id="SSF69572">
    <property type="entry name" value="Activating enzymes of the ubiquitin-like proteins"/>
    <property type="match status" value="1"/>
</dbReference>
<keyword evidence="15" id="KW-1185">Reference proteome</keyword>
<evidence type="ECO:0000256" key="7">
    <source>
        <dbReference type="ARBA" id="ARBA00063809"/>
    </source>
</evidence>
<dbReference type="GO" id="GO:0004792">
    <property type="term" value="F:thiosulfate-cyanide sulfurtransferase activity"/>
    <property type="evidence" value="ECO:0007669"/>
    <property type="project" value="TreeGrafter"/>
</dbReference>
<dbReference type="CDD" id="cd00757">
    <property type="entry name" value="ThiF_MoeB_HesA_family"/>
    <property type="match status" value="1"/>
</dbReference>
<dbReference type="GO" id="GO:0008641">
    <property type="term" value="F:ubiquitin-like modifier activating enzyme activity"/>
    <property type="evidence" value="ECO:0007669"/>
    <property type="project" value="InterPro"/>
</dbReference>
<proteinExistence type="inferred from homology"/>
<dbReference type="Gene3D" id="3.40.50.720">
    <property type="entry name" value="NAD(P)-binding Rossmann-like Domain"/>
    <property type="match status" value="1"/>
</dbReference>
<dbReference type="EC" id="2.7.7.80" evidence="8"/>
<dbReference type="FunFam" id="3.40.50.720:FF:000033">
    <property type="entry name" value="Adenylyltransferase and sulfurtransferase MOCS3"/>
    <property type="match status" value="1"/>
</dbReference>
<dbReference type="AlphaFoldDB" id="A0A1G8DF84"/>
<reference evidence="15" key="1">
    <citation type="submission" date="2016-10" db="EMBL/GenBank/DDBJ databases">
        <authorList>
            <person name="Varghese N."/>
            <person name="Submissions S."/>
        </authorList>
    </citation>
    <scope>NUCLEOTIDE SEQUENCE [LARGE SCALE GENOMIC DNA]</scope>
    <source>
        <strain evidence="15">930I</strain>
    </source>
</reference>
<accession>A0A1G8DF84</accession>
<dbReference type="InterPro" id="IPR000594">
    <property type="entry name" value="ThiF_NAD_FAD-bd"/>
</dbReference>
<evidence type="ECO:0000313" key="14">
    <source>
        <dbReference type="EMBL" id="SDH56332.1"/>
    </source>
</evidence>
<keyword evidence="2 14" id="KW-0808">Transferase</keyword>
<evidence type="ECO:0000256" key="8">
    <source>
        <dbReference type="ARBA" id="ARBA00066884"/>
    </source>
</evidence>
<dbReference type="STRING" id="83401.SAMN05421742_1082"/>
<feature type="domain" description="THIF-type NAD/FAD binding fold" evidence="13">
    <location>
        <begin position="11"/>
        <end position="244"/>
    </location>
</feature>
<evidence type="ECO:0000256" key="10">
    <source>
        <dbReference type="ARBA" id="ARBA00075110"/>
    </source>
</evidence>
<organism evidence="14 15">
    <name type="scientific">Roseospirillum parvum</name>
    <dbReference type="NCBI Taxonomy" id="83401"/>
    <lineage>
        <taxon>Bacteria</taxon>
        <taxon>Pseudomonadati</taxon>
        <taxon>Pseudomonadota</taxon>
        <taxon>Alphaproteobacteria</taxon>
        <taxon>Rhodospirillales</taxon>
        <taxon>Rhodospirillaceae</taxon>
        <taxon>Roseospirillum</taxon>
    </lineage>
</organism>
<dbReference type="RefSeq" id="WP_092620341.1">
    <property type="nucleotide sequence ID" value="NZ_FNCV01000008.1"/>
</dbReference>
<evidence type="ECO:0000256" key="4">
    <source>
        <dbReference type="ARBA" id="ARBA00022840"/>
    </source>
</evidence>
<dbReference type="PANTHER" id="PTHR10953:SF102">
    <property type="entry name" value="ADENYLYLTRANSFERASE AND SULFURTRANSFERASE MOCS3"/>
    <property type="match status" value="1"/>
</dbReference>
<dbReference type="InterPro" id="IPR045886">
    <property type="entry name" value="ThiF/MoeB/HesA"/>
</dbReference>
<dbReference type="InterPro" id="IPR035985">
    <property type="entry name" value="Ubiquitin-activating_enz"/>
</dbReference>
<comment type="function">
    <text evidence="6">Catalyzes the adenylation by ATP of the carboxyl group of the C-terminal glycine of sulfur carrier protein MoaD.</text>
</comment>
<comment type="subunit">
    <text evidence="7">Homodimer. Forms a stable heterotetrameric complex of 2 MoeB and 2 MoaD during adenylation of MoaD.</text>
</comment>
<dbReference type="NCBIfam" id="NF004281">
    <property type="entry name" value="PRK05690.1"/>
    <property type="match status" value="1"/>
</dbReference>
<evidence type="ECO:0000256" key="9">
    <source>
        <dbReference type="ARBA" id="ARBA00073635"/>
    </source>
</evidence>
<dbReference type="GO" id="GO:0005829">
    <property type="term" value="C:cytosol"/>
    <property type="evidence" value="ECO:0007669"/>
    <property type="project" value="TreeGrafter"/>
</dbReference>
<evidence type="ECO:0000313" key="15">
    <source>
        <dbReference type="Proteomes" id="UP000217076"/>
    </source>
</evidence>
<keyword evidence="4" id="KW-0067">ATP-binding</keyword>
<evidence type="ECO:0000256" key="12">
    <source>
        <dbReference type="ARBA" id="ARBA00078531"/>
    </source>
</evidence>
<dbReference type="GO" id="GO:0005524">
    <property type="term" value="F:ATP binding"/>
    <property type="evidence" value="ECO:0007669"/>
    <property type="project" value="UniProtKB-KW"/>
</dbReference>
<evidence type="ECO:0000256" key="11">
    <source>
        <dbReference type="ARBA" id="ARBA00075328"/>
    </source>
</evidence>
<comment type="similarity">
    <text evidence="1">Belongs to the HesA/MoeB/ThiF family.</text>
</comment>
<sequence length="251" mass="26126">MPLTEDHIQRYARHILLPGVGGVGQEKLLAARVLIVGAGGLGSALTLYLAAAGVGTLLVADDDVVEPSNLQRQVLHNQSRLGQNKAESAAQTVAALTPDVTVRPIPHRLDATTAPDLIDSVDVVADGCDNFTTRLLVGDLCHRQGKTLVSAAVRQFDGQLATFKPDGPCYRCLVPEEPPPGGNASCTDAGILGSVAGTLGTLQATEVIKELLGLGESMAGRLLIYDGLNTQTRTITLPKDPHCPTCGTPAA</sequence>